<feature type="transmembrane region" description="Helical" evidence="1">
    <location>
        <begin position="48"/>
        <end position="69"/>
    </location>
</feature>
<feature type="transmembrane region" description="Helical" evidence="1">
    <location>
        <begin position="540"/>
        <end position="567"/>
    </location>
</feature>
<dbReference type="AlphaFoldDB" id="A0A450W480"/>
<organism evidence="3">
    <name type="scientific">Candidatus Kentrum sp. LPFa</name>
    <dbReference type="NCBI Taxonomy" id="2126335"/>
    <lineage>
        <taxon>Bacteria</taxon>
        <taxon>Pseudomonadati</taxon>
        <taxon>Pseudomonadota</taxon>
        <taxon>Gammaproteobacteria</taxon>
        <taxon>Candidatus Kentrum</taxon>
    </lineage>
</organism>
<dbReference type="Pfam" id="PF20703">
    <property type="entry name" value="nSTAND1"/>
    <property type="match status" value="1"/>
</dbReference>
<proteinExistence type="predicted"/>
<reference evidence="3" key="1">
    <citation type="submission" date="2019-02" db="EMBL/GenBank/DDBJ databases">
        <authorList>
            <person name="Gruber-Vodicka R. H."/>
            <person name="Seah K. B. B."/>
        </authorList>
    </citation>
    <scope>NUCLEOTIDE SEQUENCE</scope>
    <source>
        <strain evidence="3">BECK_S313</strain>
    </source>
</reference>
<keyword evidence="1" id="KW-0812">Transmembrane</keyword>
<evidence type="ECO:0000256" key="1">
    <source>
        <dbReference type="SAM" id="Phobius"/>
    </source>
</evidence>
<name>A0A450W480_9GAMM</name>
<evidence type="ECO:0000313" key="3">
    <source>
        <dbReference type="EMBL" id="VFK11819.1"/>
    </source>
</evidence>
<evidence type="ECO:0000259" key="2">
    <source>
        <dbReference type="Pfam" id="PF20703"/>
    </source>
</evidence>
<keyword evidence="1" id="KW-0472">Membrane</keyword>
<dbReference type="EMBL" id="CAADFK010000025">
    <property type="protein sequence ID" value="VFK11819.1"/>
    <property type="molecule type" value="Genomic_DNA"/>
</dbReference>
<feature type="domain" description="Novel STAND NTPase 1" evidence="2">
    <location>
        <begin position="92"/>
        <end position="510"/>
    </location>
</feature>
<dbReference type="InterPro" id="IPR049052">
    <property type="entry name" value="nSTAND1"/>
</dbReference>
<protein>
    <recommendedName>
        <fullName evidence="2">Novel STAND NTPase 1 domain-containing protein</fullName>
    </recommendedName>
</protein>
<dbReference type="PROSITE" id="PS00675">
    <property type="entry name" value="SIGMA54_INTERACT_1"/>
    <property type="match status" value="1"/>
</dbReference>
<dbReference type="InterPro" id="IPR025662">
    <property type="entry name" value="Sigma_54_int_dom_ATP-bd_1"/>
</dbReference>
<feature type="transmembrane region" description="Helical" evidence="1">
    <location>
        <begin position="12"/>
        <end position="33"/>
    </location>
</feature>
<sequence length="1209" mass="135039">MAKTSTRSASEIVQLIGAFIAIITALMSVWGWLGEKLPWLREQSDNPAFVWLFWVGIAALLAVGLSLLWRGLSRKSRLLRPEALRLDPDNPDHLRGREEDIQRLSGAVTTLPLVFLEGESGAGKSALIRSGLLPAIKNADSPSLLPVYLNTYSGDWESGVVEPLVFAFWRELGETRRVRLGITKLDELRSELPWIEPSVGCEGALFHRIGNELGLIPLLIFDQFDDYQLAHNDRFSRQGRWISADELATENGFWRAIRAELERGAIHCLFITRRDMSGRLEAVRFLAPQLHFLDRVQPAYMGALLAELVTPGGEGTPVISHPRAGWESLKDRLIRDLSAEGLILPIQARVVFDGLIKFEWPSYLNIRAYEREGGIKGLEAATIESAVSAAASAADISESRVLDALLQLVDETNPELPKSRTASQEELLGAARIDRDTDFSRGSRMLGTLTQKGVIQPCMDEALEDTERRWSLYHDYLARAVLSAHRRADRWQRLLKEKRQAFQDAANWRARWRALLSPWEQLKLIWPTLRGRVRWGEGKYGGFALWSITLRFFFPLLVILGLGVVGVDRGLDWQARMEAERILAAIRAGVGSSRQASVSLPKDEEYRQLRILAAARPRLKRAFVELSLTDTASQSEVLYHVEAIYQSLVGLDPDYELHTAFHELALRDKPLTPYSAALAALTHQTLPQTEPQQTVRIANALLEAIEENSASALVFVFESFLRTLGDQLPAKQTGIIAQRLVAMVRDASEEYEIEEHVSLLLSLGERLPPEQAEATARHLVGVMRAPSNEAFFKMFPHMFTRSLANLAGQLPPEYTKAAAQRLVEVISTTTDVNELYGLTLALGRLGEKLPMEQAEVAARRLVEVMGDTKYVWSLNHLGSALRDLGKRLPRERALSVGNYLLSVGTKGEATKRKPFSASIFLSTSAGLGMHLGTELAEAVAQTLVAVMGEITDADNLEKIVLTLVGLGEQLPQEYVEAAAQRLIAVMNPKVAEADLGKIISALNYLDERLPVELADAALLRLVEVIHESGRVWYPSAFASPLRELSGRLSARAAEAAAQRLMEMIANADRWQHDRLGLLVLSLSERLPTKQTEEIVRRLLEKGGITANQDKFTLFAEALAKLPLPPNPDAMDSAIDLLQSPVAYDHRHFKKTRTDLLRYYSRLAGLEEEQWFKTTDDFIAWVRIHRPDLDLMRPPRNPFLPDDSPPTVMP</sequence>
<keyword evidence="1" id="KW-1133">Transmembrane helix</keyword>
<gene>
    <name evidence="3" type="ORF">BECKLPF1236B_GA0070989_102522</name>
</gene>
<accession>A0A450W480</accession>